<proteinExistence type="predicted"/>
<gene>
    <name evidence="1" type="ORF">D9619_007749</name>
</gene>
<dbReference type="Proteomes" id="UP000567179">
    <property type="component" value="Unassembled WGS sequence"/>
</dbReference>
<dbReference type="OrthoDB" id="5429442at2759"/>
<accession>A0A8H5AU32</accession>
<dbReference type="EMBL" id="JAACJJ010000057">
    <property type="protein sequence ID" value="KAF5310583.1"/>
    <property type="molecule type" value="Genomic_DNA"/>
</dbReference>
<organism evidence="1 2">
    <name type="scientific">Psilocybe cf. subviscida</name>
    <dbReference type="NCBI Taxonomy" id="2480587"/>
    <lineage>
        <taxon>Eukaryota</taxon>
        <taxon>Fungi</taxon>
        <taxon>Dikarya</taxon>
        <taxon>Basidiomycota</taxon>
        <taxon>Agaricomycotina</taxon>
        <taxon>Agaricomycetes</taxon>
        <taxon>Agaricomycetidae</taxon>
        <taxon>Agaricales</taxon>
        <taxon>Agaricineae</taxon>
        <taxon>Strophariaceae</taxon>
        <taxon>Psilocybe</taxon>
    </lineage>
</organism>
<sequence length="544" mass="62298">MALDYEKFKKERISGTKINPFHMITAVTQRAINNQLTKMHKVNPTLRKLTLNSPDPDDDYSALEADLDPPTIELRLNTENRIVIFCFNIKRATLKYLKVKGRKVLEETMVLPSCVLALSVNLTFEGVDFKDLPKDIQNRLKVINDYSVRQLLVDFTSASLARLDKQRTTIQDHIDDPNAQANFNIFMEKYFTMLAERKNDTVLHYLPLATTEGRKQYAMPTVPPTDFTFQNLPFVISATDNGMPSDDNMLVYLQMTGNVPIPRELLPISANWVVPTPDNTDRYDGTVALSREIFLAGWLLPKLAEFNKRSSYVVTDAWWKSTGIGLTTRYFLDGHLGRDDATTEELLFKPVEADKMNQAVLQALKPETPGRWYQYKFNSSKDDNKGLWRVWHTGATDNYMFIPEGYNKDGKCEILLTGTTLIRFYVHVDIPSSTGWVEGKWSTSIILDGINDGELQIKIGDINPQINQSVDEAWLHKGEITHFSNPAKEGMRRLSMTYLLNEMRNVFTDGWDFVLPGAGDFYIHKAVFNREEDLLCELKYKFQA</sequence>
<dbReference type="AlphaFoldDB" id="A0A8H5AU32"/>
<protein>
    <submittedName>
        <fullName evidence="1">Uncharacterized protein</fullName>
    </submittedName>
</protein>
<comment type="caution">
    <text evidence="1">The sequence shown here is derived from an EMBL/GenBank/DDBJ whole genome shotgun (WGS) entry which is preliminary data.</text>
</comment>
<evidence type="ECO:0000313" key="2">
    <source>
        <dbReference type="Proteomes" id="UP000567179"/>
    </source>
</evidence>
<name>A0A8H5AU32_9AGAR</name>
<reference evidence="1 2" key="1">
    <citation type="journal article" date="2020" name="ISME J.">
        <title>Uncovering the hidden diversity of litter-decomposition mechanisms in mushroom-forming fungi.</title>
        <authorList>
            <person name="Floudas D."/>
            <person name="Bentzer J."/>
            <person name="Ahren D."/>
            <person name="Johansson T."/>
            <person name="Persson P."/>
            <person name="Tunlid A."/>
        </authorList>
    </citation>
    <scope>NUCLEOTIDE SEQUENCE [LARGE SCALE GENOMIC DNA]</scope>
    <source>
        <strain evidence="1 2">CBS 101986</strain>
    </source>
</reference>
<keyword evidence="2" id="KW-1185">Reference proteome</keyword>
<evidence type="ECO:0000313" key="1">
    <source>
        <dbReference type="EMBL" id="KAF5310583.1"/>
    </source>
</evidence>